<comment type="similarity">
    <text evidence="2">Belongs to the ERF4 family.</text>
</comment>
<dbReference type="OrthoDB" id="2190159at2759"/>
<dbReference type="GO" id="GO:0006612">
    <property type="term" value="P:protein targeting to membrane"/>
    <property type="evidence" value="ECO:0007669"/>
    <property type="project" value="TreeGrafter"/>
</dbReference>
<protein>
    <recommendedName>
        <fullName evidence="4">Ras modification protein ERF4</fullName>
    </recommendedName>
</protein>
<reference evidence="10" key="1">
    <citation type="submission" date="2016-06" db="UniProtKB">
        <authorList>
            <consortium name="WormBaseParasite"/>
        </authorList>
    </citation>
    <scope>IDENTIFICATION</scope>
</reference>
<organism evidence="10">
    <name type="scientific">Gongylonema pulchrum</name>
    <dbReference type="NCBI Taxonomy" id="637853"/>
    <lineage>
        <taxon>Eukaryota</taxon>
        <taxon>Metazoa</taxon>
        <taxon>Ecdysozoa</taxon>
        <taxon>Nematoda</taxon>
        <taxon>Chromadorea</taxon>
        <taxon>Rhabditida</taxon>
        <taxon>Spirurina</taxon>
        <taxon>Spiruromorpha</taxon>
        <taxon>Spiruroidea</taxon>
        <taxon>Gongylonematidae</taxon>
        <taxon>Gongylonema</taxon>
    </lineage>
</organism>
<evidence type="ECO:0000256" key="1">
    <source>
        <dbReference type="ARBA" id="ARBA00004406"/>
    </source>
</evidence>
<comment type="subunit">
    <text evidence="3">Interacts with ERF2.</text>
</comment>
<dbReference type="PANTHER" id="PTHR13254:SF0">
    <property type="entry name" value="GOLGIN SUBFAMILY A MEMBER 7_ERF4 DOMAIN-CONTAINING PROTEIN"/>
    <property type="match status" value="1"/>
</dbReference>
<dbReference type="WBParaSite" id="GPUH_0001133701-mRNA-1">
    <property type="protein sequence ID" value="GPUH_0001133701-mRNA-1"/>
    <property type="gene ID" value="GPUH_0001133701"/>
</dbReference>
<reference evidence="8 9" key="2">
    <citation type="submission" date="2018-11" db="EMBL/GenBank/DDBJ databases">
        <authorList>
            <consortium name="Pathogen Informatics"/>
        </authorList>
    </citation>
    <scope>NUCLEOTIDE SEQUENCE [LARGE SCALE GENOMIC DNA]</scope>
</reference>
<keyword evidence="9" id="KW-1185">Reference proteome</keyword>
<dbReference type="Pfam" id="PF10256">
    <property type="entry name" value="Erf4"/>
    <property type="match status" value="1"/>
</dbReference>
<accession>A0A183DRI3</accession>
<keyword evidence="6" id="KW-0472">Membrane</keyword>
<evidence type="ECO:0000313" key="9">
    <source>
        <dbReference type="Proteomes" id="UP000271098"/>
    </source>
</evidence>
<comment type="subcellular location">
    <subcellularLocation>
        <location evidence="1">Endoplasmic reticulum membrane</location>
        <topology evidence="1">Peripheral membrane protein</topology>
    </subcellularLocation>
</comment>
<name>A0A183DRI3_9BILA</name>
<dbReference type="InterPro" id="IPR019383">
    <property type="entry name" value="Golgin_A_7/ERF4"/>
</dbReference>
<evidence type="ECO:0000256" key="6">
    <source>
        <dbReference type="ARBA" id="ARBA00023136"/>
    </source>
</evidence>
<evidence type="ECO:0000256" key="3">
    <source>
        <dbReference type="ARBA" id="ARBA00011396"/>
    </source>
</evidence>
<keyword evidence="5" id="KW-0256">Endoplasmic reticulum</keyword>
<dbReference type="GO" id="GO:0002178">
    <property type="term" value="C:palmitoyltransferase complex"/>
    <property type="evidence" value="ECO:0007669"/>
    <property type="project" value="TreeGrafter"/>
</dbReference>
<dbReference type="GO" id="GO:0005789">
    <property type="term" value="C:endoplasmic reticulum membrane"/>
    <property type="evidence" value="ECO:0007669"/>
    <property type="project" value="UniProtKB-SubCell"/>
</dbReference>
<sequence>MSSLMEVSVPLNTCSKVFVQRDYSRGLGVQFETAFPSALDGKVSKQQWEHTITTLNSYYNAAEEVCCTTTQYEKALTKITDFLAEQNRNVYLPAGLFLTDPIERGLRVVKHFLNINFKITG</sequence>
<dbReference type="AlphaFoldDB" id="A0A183DRI3"/>
<evidence type="ECO:0000256" key="5">
    <source>
        <dbReference type="ARBA" id="ARBA00022824"/>
    </source>
</evidence>
<evidence type="ECO:0000313" key="10">
    <source>
        <dbReference type="WBParaSite" id="GPUH_0001133701-mRNA-1"/>
    </source>
</evidence>
<evidence type="ECO:0000259" key="7">
    <source>
        <dbReference type="Pfam" id="PF10256"/>
    </source>
</evidence>
<dbReference type="Proteomes" id="UP000271098">
    <property type="component" value="Unassembled WGS sequence"/>
</dbReference>
<proteinExistence type="inferred from homology"/>
<evidence type="ECO:0000256" key="4">
    <source>
        <dbReference type="ARBA" id="ARBA00018463"/>
    </source>
</evidence>
<dbReference type="InterPro" id="IPR051371">
    <property type="entry name" value="Ras_palmitoyltransferase"/>
</dbReference>
<gene>
    <name evidence="8" type="ORF">GPUH_LOCUS11324</name>
</gene>
<evidence type="ECO:0000256" key="2">
    <source>
        <dbReference type="ARBA" id="ARBA00007732"/>
    </source>
</evidence>
<dbReference type="PANTHER" id="PTHR13254">
    <property type="entry name" value="GOLGI AUTOANTIGEN, GOLGIN SUBFAMILY A, 7"/>
    <property type="match status" value="1"/>
</dbReference>
<evidence type="ECO:0000313" key="8">
    <source>
        <dbReference type="EMBL" id="VDN18630.1"/>
    </source>
</evidence>
<feature type="domain" description="Golgin subfamily A member 7/ERF4" evidence="7">
    <location>
        <begin position="17"/>
        <end position="65"/>
    </location>
</feature>
<dbReference type="EMBL" id="UYRT01078487">
    <property type="protein sequence ID" value="VDN18630.1"/>
    <property type="molecule type" value="Genomic_DNA"/>
</dbReference>